<evidence type="ECO:0000313" key="1">
    <source>
        <dbReference type="EMBL" id="MED6181392.1"/>
    </source>
</evidence>
<comment type="caution">
    <text evidence="1">The sequence shown here is derived from an EMBL/GenBank/DDBJ whole genome shotgun (WGS) entry which is preliminary data.</text>
</comment>
<dbReference type="Proteomes" id="UP001341840">
    <property type="component" value="Unassembled WGS sequence"/>
</dbReference>
<evidence type="ECO:0000313" key="2">
    <source>
        <dbReference type="Proteomes" id="UP001341840"/>
    </source>
</evidence>
<reference evidence="1 2" key="1">
    <citation type="journal article" date="2023" name="Plants (Basel)">
        <title>Bridging the Gap: Combining Genomics and Transcriptomics Approaches to Understand Stylosanthes scabra, an Orphan Legume from the Brazilian Caatinga.</title>
        <authorList>
            <person name="Ferreira-Neto J.R.C."/>
            <person name="da Silva M.D."/>
            <person name="Binneck E."/>
            <person name="de Melo N.F."/>
            <person name="da Silva R.H."/>
            <person name="de Melo A.L.T.M."/>
            <person name="Pandolfi V."/>
            <person name="Bustamante F.O."/>
            <person name="Brasileiro-Vidal A.C."/>
            <person name="Benko-Iseppon A.M."/>
        </authorList>
    </citation>
    <scope>NUCLEOTIDE SEQUENCE [LARGE SCALE GENOMIC DNA]</scope>
    <source>
        <tissue evidence="1">Leaves</tissue>
    </source>
</reference>
<accession>A0ABU6W873</accession>
<organism evidence="1 2">
    <name type="scientific">Stylosanthes scabra</name>
    <dbReference type="NCBI Taxonomy" id="79078"/>
    <lineage>
        <taxon>Eukaryota</taxon>
        <taxon>Viridiplantae</taxon>
        <taxon>Streptophyta</taxon>
        <taxon>Embryophyta</taxon>
        <taxon>Tracheophyta</taxon>
        <taxon>Spermatophyta</taxon>
        <taxon>Magnoliopsida</taxon>
        <taxon>eudicotyledons</taxon>
        <taxon>Gunneridae</taxon>
        <taxon>Pentapetalae</taxon>
        <taxon>rosids</taxon>
        <taxon>fabids</taxon>
        <taxon>Fabales</taxon>
        <taxon>Fabaceae</taxon>
        <taxon>Papilionoideae</taxon>
        <taxon>50 kb inversion clade</taxon>
        <taxon>dalbergioids sensu lato</taxon>
        <taxon>Dalbergieae</taxon>
        <taxon>Pterocarpus clade</taxon>
        <taxon>Stylosanthes</taxon>
    </lineage>
</organism>
<gene>
    <name evidence="1" type="ORF">PIB30_018896</name>
</gene>
<name>A0ABU6W873_9FABA</name>
<keyword evidence="2" id="KW-1185">Reference proteome</keyword>
<sequence length="117" mass="13525">MMMMEWRILKDLGCSCFAHHATYYYGDALYSDDVFKIIITVAIPIEKSINFSLLIAAASIEKVAAASIKDIYPNTTIILQQFHNDNSNDIEHFRIKTMLYQLLAETLPRCWQWTTKS</sequence>
<dbReference type="EMBL" id="JASCZI010181300">
    <property type="protein sequence ID" value="MED6181392.1"/>
    <property type="molecule type" value="Genomic_DNA"/>
</dbReference>
<proteinExistence type="predicted"/>
<protein>
    <submittedName>
        <fullName evidence="1">Uncharacterized protein</fullName>
    </submittedName>
</protein>